<evidence type="ECO:0000259" key="11">
    <source>
        <dbReference type="PROSITE" id="PS51194"/>
    </source>
</evidence>
<sequence length="515" mass="58505">DQFEQHIRPDVHLNIYIYYGPDRSKDPAFLSKQDVVLTTYNILASDYGSRGLLHRLKWLRVVLDEGHTIRNPNAQQTKAALNLEAQRRWILTGTPIQNSLKDLWSLLSFLKLKPFTDREWWHRTIQRPVMLGEQGGLRRLQSLIKNITLRRTKTSKIKGKPVLELPERKVFIQHVTLTEEERKIYRSVKNEGKAAISRYFNEGTVLAHYADVLGVLLRLRQLCCHPHLCTNTSSSSCQIGDSTPEELREKLVNKMKLVLSSGSDEECAICLDSLNLPVITHCAHVFCKPCICEVIQSEQPNAKCPLCRNELRVEHLVEYPLEESESSIEKGDREWISSSKINALMHALIDLRKQNPAVKCLIVSQFTTFLSLIETPLKESGFVFTRLNGSMTQKKRVQAIQSFQDSHTGSPTIMLLSLKAGGVGLNLTAASRVFLMDPAWNPAAEDQCFDRCHRLGQKQDVVITKFIVKNSVEENMLKIQNKKRELAAGAFASKKLTASEVKQTKINEIKTLIDL</sequence>
<evidence type="ECO:0000313" key="13">
    <source>
        <dbReference type="Proteomes" id="UP000765507"/>
    </source>
</evidence>
<dbReference type="InterPro" id="IPR017907">
    <property type="entry name" value="Znf_RING_CS"/>
</dbReference>
<evidence type="ECO:0000256" key="1">
    <source>
        <dbReference type="ARBA" id="ARBA00022723"/>
    </source>
</evidence>
<dbReference type="GO" id="GO:0005524">
    <property type="term" value="F:ATP binding"/>
    <property type="evidence" value="ECO:0007669"/>
    <property type="project" value="UniProtKB-KW"/>
</dbReference>
<dbReference type="OrthoDB" id="276744at2759"/>
<dbReference type="InterPro" id="IPR014001">
    <property type="entry name" value="Helicase_ATP-bd"/>
</dbReference>
<dbReference type="SMART" id="SM00490">
    <property type="entry name" value="HELICc"/>
    <property type="match status" value="1"/>
</dbReference>
<keyword evidence="5 12" id="KW-0347">Helicase</keyword>
<keyword evidence="13" id="KW-1185">Reference proteome</keyword>
<keyword evidence="2" id="KW-0547">Nucleotide-binding</keyword>
<organism evidence="12 13">
    <name type="scientific">Chelydra serpentina</name>
    <name type="common">Snapping turtle</name>
    <name type="synonym">Testudo serpentina</name>
    <dbReference type="NCBI Taxonomy" id="8475"/>
    <lineage>
        <taxon>Eukaryota</taxon>
        <taxon>Metazoa</taxon>
        <taxon>Chordata</taxon>
        <taxon>Craniata</taxon>
        <taxon>Vertebrata</taxon>
        <taxon>Euteleostomi</taxon>
        <taxon>Archelosauria</taxon>
        <taxon>Testudinata</taxon>
        <taxon>Testudines</taxon>
        <taxon>Cryptodira</taxon>
        <taxon>Durocryptodira</taxon>
        <taxon>Americhelydia</taxon>
        <taxon>Chelydroidea</taxon>
        <taxon>Chelydridae</taxon>
        <taxon>Chelydra</taxon>
    </lineage>
</organism>
<dbReference type="Gene3D" id="3.40.50.300">
    <property type="entry name" value="P-loop containing nucleotide triphosphate hydrolases"/>
    <property type="match status" value="1"/>
</dbReference>
<comment type="caution">
    <text evidence="12">The sequence shown here is derived from an EMBL/GenBank/DDBJ whole genome shotgun (WGS) entry which is preliminary data.</text>
</comment>
<reference evidence="12 13" key="1">
    <citation type="journal article" date="2020" name="G3 (Bethesda)">
        <title>Draft Genome of the Common Snapping Turtle, Chelydra serpentina, a Model for Phenotypic Plasticity in Reptiles.</title>
        <authorList>
            <person name="Das D."/>
            <person name="Singh S.K."/>
            <person name="Bierstedt J."/>
            <person name="Erickson A."/>
            <person name="Galli G.L.J."/>
            <person name="Crossley D.A. 2nd"/>
            <person name="Rhen T."/>
        </authorList>
    </citation>
    <scope>NUCLEOTIDE SEQUENCE [LARGE SCALE GENOMIC DNA]</scope>
    <source>
        <strain evidence="12">KW</strain>
    </source>
</reference>
<evidence type="ECO:0000256" key="5">
    <source>
        <dbReference type="ARBA" id="ARBA00022806"/>
    </source>
</evidence>
<dbReference type="InterPro" id="IPR027417">
    <property type="entry name" value="P-loop_NTPase"/>
</dbReference>
<evidence type="ECO:0000313" key="12">
    <source>
        <dbReference type="EMBL" id="KAG6926490.1"/>
    </source>
</evidence>
<dbReference type="InterPro" id="IPR038718">
    <property type="entry name" value="SNF2-like_sf"/>
</dbReference>
<dbReference type="GO" id="GO:0006281">
    <property type="term" value="P:DNA repair"/>
    <property type="evidence" value="ECO:0007669"/>
    <property type="project" value="TreeGrafter"/>
</dbReference>
<dbReference type="InterPro" id="IPR049730">
    <property type="entry name" value="SNF2/RAD54-like_C"/>
</dbReference>
<dbReference type="InterPro" id="IPR050628">
    <property type="entry name" value="SNF2_RAD54_helicase_TF"/>
</dbReference>
<dbReference type="PROSITE" id="PS00518">
    <property type="entry name" value="ZF_RING_1"/>
    <property type="match status" value="1"/>
</dbReference>
<evidence type="ECO:0000259" key="9">
    <source>
        <dbReference type="PROSITE" id="PS50089"/>
    </source>
</evidence>
<name>A0A8T1SCA0_CHESE</name>
<dbReference type="GO" id="GO:0005634">
    <property type="term" value="C:nucleus"/>
    <property type="evidence" value="ECO:0007669"/>
    <property type="project" value="TreeGrafter"/>
</dbReference>
<keyword evidence="1" id="KW-0479">Metal-binding</keyword>
<dbReference type="GO" id="GO:0008270">
    <property type="term" value="F:zinc ion binding"/>
    <property type="evidence" value="ECO:0007669"/>
    <property type="project" value="UniProtKB-KW"/>
</dbReference>
<dbReference type="PANTHER" id="PTHR45626">
    <property type="entry name" value="TRANSCRIPTION TERMINATION FACTOR 2-RELATED"/>
    <property type="match status" value="1"/>
</dbReference>
<dbReference type="PROSITE" id="PS50089">
    <property type="entry name" value="ZF_RING_2"/>
    <property type="match status" value="1"/>
</dbReference>
<evidence type="ECO:0000256" key="6">
    <source>
        <dbReference type="ARBA" id="ARBA00022833"/>
    </source>
</evidence>
<keyword evidence="6" id="KW-0862">Zinc</keyword>
<dbReference type="SMART" id="SM00184">
    <property type="entry name" value="RING"/>
    <property type="match status" value="1"/>
</dbReference>
<evidence type="ECO:0000256" key="7">
    <source>
        <dbReference type="ARBA" id="ARBA00022840"/>
    </source>
</evidence>
<feature type="non-terminal residue" evidence="12">
    <location>
        <position position="1"/>
    </location>
</feature>
<dbReference type="InterPro" id="IPR001841">
    <property type="entry name" value="Znf_RING"/>
</dbReference>
<dbReference type="Pfam" id="PF00176">
    <property type="entry name" value="SNF2-rel_dom"/>
    <property type="match status" value="1"/>
</dbReference>
<dbReference type="PROSITE" id="PS51192">
    <property type="entry name" value="HELICASE_ATP_BIND_1"/>
    <property type="match status" value="1"/>
</dbReference>
<evidence type="ECO:0000256" key="8">
    <source>
        <dbReference type="PROSITE-ProRule" id="PRU00175"/>
    </source>
</evidence>
<dbReference type="SUPFAM" id="SSF52540">
    <property type="entry name" value="P-loop containing nucleoside triphosphate hydrolases"/>
    <property type="match status" value="2"/>
</dbReference>
<gene>
    <name evidence="12" type="primary">HLTF</name>
    <name evidence="12" type="ORF">G0U57_011956</name>
</gene>
<feature type="domain" description="Helicase C-terminal" evidence="11">
    <location>
        <begin position="343"/>
        <end position="509"/>
    </location>
</feature>
<evidence type="ECO:0000256" key="4">
    <source>
        <dbReference type="ARBA" id="ARBA00022801"/>
    </source>
</evidence>
<feature type="domain" description="RING-type" evidence="9">
    <location>
        <begin position="267"/>
        <end position="308"/>
    </location>
</feature>
<accession>A0A8T1SCA0</accession>
<keyword evidence="4" id="KW-0378">Hydrolase</keyword>
<dbReference type="Pfam" id="PF00271">
    <property type="entry name" value="Helicase_C"/>
    <property type="match status" value="1"/>
</dbReference>
<dbReference type="GO" id="GO:0004386">
    <property type="term" value="F:helicase activity"/>
    <property type="evidence" value="ECO:0007669"/>
    <property type="project" value="UniProtKB-KW"/>
</dbReference>
<dbReference type="AlphaFoldDB" id="A0A8T1SCA0"/>
<dbReference type="PANTHER" id="PTHR45626:SF17">
    <property type="entry name" value="HELICASE-LIKE TRANSCRIPTION FACTOR"/>
    <property type="match status" value="1"/>
</dbReference>
<dbReference type="SUPFAM" id="SSF57850">
    <property type="entry name" value="RING/U-box"/>
    <property type="match status" value="1"/>
</dbReference>
<dbReference type="Gene3D" id="3.30.40.10">
    <property type="entry name" value="Zinc/RING finger domain, C3HC4 (zinc finger)"/>
    <property type="match status" value="1"/>
</dbReference>
<protein>
    <submittedName>
        <fullName evidence="12">Helicase like transcription factor</fullName>
    </submittedName>
</protein>
<dbReference type="Proteomes" id="UP000765507">
    <property type="component" value="Unassembled WGS sequence"/>
</dbReference>
<feature type="domain" description="Helicase ATP-binding" evidence="10">
    <location>
        <begin position="1"/>
        <end position="113"/>
    </location>
</feature>
<keyword evidence="7" id="KW-0067">ATP-binding</keyword>
<keyword evidence="3 8" id="KW-0863">Zinc-finger</keyword>
<dbReference type="GO" id="GO:0008094">
    <property type="term" value="F:ATP-dependent activity, acting on DNA"/>
    <property type="evidence" value="ECO:0007669"/>
    <property type="project" value="TreeGrafter"/>
</dbReference>
<dbReference type="EMBL" id="JAHGAV010000319">
    <property type="protein sequence ID" value="KAG6926490.1"/>
    <property type="molecule type" value="Genomic_DNA"/>
</dbReference>
<dbReference type="GO" id="GO:0016787">
    <property type="term" value="F:hydrolase activity"/>
    <property type="evidence" value="ECO:0007669"/>
    <property type="project" value="UniProtKB-KW"/>
</dbReference>
<proteinExistence type="predicted"/>
<evidence type="ECO:0000256" key="3">
    <source>
        <dbReference type="ARBA" id="ARBA00022771"/>
    </source>
</evidence>
<evidence type="ECO:0000256" key="2">
    <source>
        <dbReference type="ARBA" id="ARBA00022741"/>
    </source>
</evidence>
<dbReference type="Pfam" id="PF13923">
    <property type="entry name" value="zf-C3HC4_2"/>
    <property type="match status" value="1"/>
</dbReference>
<dbReference type="InterPro" id="IPR001650">
    <property type="entry name" value="Helicase_C-like"/>
</dbReference>
<dbReference type="InterPro" id="IPR000330">
    <property type="entry name" value="SNF2_N"/>
</dbReference>
<dbReference type="InterPro" id="IPR013083">
    <property type="entry name" value="Znf_RING/FYVE/PHD"/>
</dbReference>
<evidence type="ECO:0000259" key="10">
    <source>
        <dbReference type="PROSITE" id="PS51192"/>
    </source>
</evidence>
<dbReference type="PROSITE" id="PS51194">
    <property type="entry name" value="HELICASE_CTER"/>
    <property type="match status" value="1"/>
</dbReference>
<dbReference type="Gene3D" id="3.40.50.10810">
    <property type="entry name" value="Tandem AAA-ATPase domain"/>
    <property type="match status" value="1"/>
</dbReference>
<dbReference type="CDD" id="cd18793">
    <property type="entry name" value="SF2_C_SNF"/>
    <property type="match status" value="1"/>
</dbReference>
<dbReference type="CDD" id="cd16509">
    <property type="entry name" value="RING-HC_HLTF"/>
    <property type="match status" value="1"/>
</dbReference>